<evidence type="ECO:0000256" key="4">
    <source>
        <dbReference type="ARBA" id="ARBA00022833"/>
    </source>
</evidence>
<dbReference type="Gene3D" id="4.10.1000.10">
    <property type="entry name" value="Zinc finger, CCCH-type"/>
    <property type="match status" value="2"/>
</dbReference>
<dbReference type="OrthoDB" id="410307at2759"/>
<keyword evidence="1 5" id="KW-0479">Metal-binding</keyword>
<protein>
    <submittedName>
        <fullName evidence="8">KLTH0G12100p</fullName>
    </submittedName>
</protein>
<evidence type="ECO:0000313" key="9">
    <source>
        <dbReference type="Proteomes" id="UP000002036"/>
    </source>
</evidence>
<evidence type="ECO:0000256" key="1">
    <source>
        <dbReference type="ARBA" id="ARBA00022723"/>
    </source>
</evidence>
<dbReference type="KEGG" id="lth:KLTH0G12100g"/>
<feature type="domain" description="C3H1-type" evidence="7">
    <location>
        <begin position="176"/>
        <end position="204"/>
    </location>
</feature>
<feature type="zinc finger region" description="C3H1-type" evidence="5">
    <location>
        <begin position="176"/>
        <end position="204"/>
    </location>
</feature>
<evidence type="ECO:0000256" key="6">
    <source>
        <dbReference type="SAM" id="MobiDB-lite"/>
    </source>
</evidence>
<dbReference type="FunFam" id="4.10.1000.10:FF:000018">
    <property type="entry name" value="Zinc finger protein"/>
    <property type="match status" value="1"/>
</dbReference>
<evidence type="ECO:0000313" key="8">
    <source>
        <dbReference type="EMBL" id="CAR25121.1"/>
    </source>
</evidence>
<dbReference type="SUPFAM" id="SSF90229">
    <property type="entry name" value="CCCH zinc finger"/>
    <property type="match status" value="2"/>
</dbReference>
<dbReference type="STRING" id="559295.C5DMW0"/>
<feature type="compositionally biased region" description="Low complexity" evidence="6">
    <location>
        <begin position="10"/>
        <end position="21"/>
    </location>
</feature>
<gene>
    <name evidence="8" type="ordered locus">KLTH0G12100g</name>
</gene>
<dbReference type="SMART" id="SM00356">
    <property type="entry name" value="ZnF_C3H1"/>
    <property type="match status" value="2"/>
</dbReference>
<evidence type="ECO:0000256" key="2">
    <source>
        <dbReference type="ARBA" id="ARBA00022737"/>
    </source>
</evidence>
<dbReference type="Proteomes" id="UP000002036">
    <property type="component" value="Chromosome G"/>
</dbReference>
<proteinExistence type="predicted"/>
<dbReference type="FunCoup" id="C5DMW0">
    <property type="interactions" value="38"/>
</dbReference>
<organism evidence="8 9">
    <name type="scientific">Lachancea thermotolerans (strain ATCC 56472 / CBS 6340 / NRRL Y-8284)</name>
    <name type="common">Yeast</name>
    <name type="synonym">Kluyveromyces thermotolerans</name>
    <dbReference type="NCBI Taxonomy" id="559295"/>
    <lineage>
        <taxon>Eukaryota</taxon>
        <taxon>Fungi</taxon>
        <taxon>Dikarya</taxon>
        <taxon>Ascomycota</taxon>
        <taxon>Saccharomycotina</taxon>
        <taxon>Saccharomycetes</taxon>
        <taxon>Saccharomycetales</taxon>
        <taxon>Saccharomycetaceae</taxon>
        <taxon>Lachancea</taxon>
    </lineage>
</organism>
<dbReference type="GO" id="GO:0003729">
    <property type="term" value="F:mRNA binding"/>
    <property type="evidence" value="ECO:0007669"/>
    <property type="project" value="InterPro"/>
</dbReference>
<dbReference type="PROSITE" id="PS50103">
    <property type="entry name" value="ZF_C3H1"/>
    <property type="match status" value="2"/>
</dbReference>
<evidence type="ECO:0000256" key="5">
    <source>
        <dbReference type="PROSITE-ProRule" id="PRU00723"/>
    </source>
</evidence>
<dbReference type="GO" id="GO:0006879">
    <property type="term" value="P:intracellular iron ion homeostasis"/>
    <property type="evidence" value="ECO:0007669"/>
    <property type="project" value="UniProtKB-ARBA"/>
</dbReference>
<dbReference type="OMA" id="KPCINWS"/>
<keyword evidence="9" id="KW-1185">Reference proteome</keyword>
<dbReference type="GeneID" id="8293840"/>
<sequence length="279" mass="30475">MQAHKLYPGSVSSQSTQTSSVFSAEEEDYDSRIKEIEAYYMRTLLAEDGDGDGGAGAGASAESPTKSTAAQAKPAPGAWASGVWNQAALVSPATAGTASGAGRALEVEINPQYMPATGVMPLTSENLKLLQNPKLAPHKLECVAEKPARKQQSSRKPGEQPAQQQGQPHEKCNKVLYKTELCESFSTKGSCKYGHNCQFAHGLQELKFKERNNKFRTKPCVNWMRTGSCPYGQRCCFKHGSDQDIKVYLQAGHIPRGRDTEPARRNMHADVQALQKMAW</sequence>
<feature type="zinc finger region" description="C3H1-type" evidence="5">
    <location>
        <begin position="214"/>
        <end position="242"/>
    </location>
</feature>
<dbReference type="AlphaFoldDB" id="C5DMW0"/>
<accession>C5DMW0</accession>
<reference evidence="8 9" key="1">
    <citation type="journal article" date="2009" name="Genome Res.">
        <title>Comparative genomics of protoploid Saccharomycetaceae.</title>
        <authorList>
            <consortium name="The Genolevures Consortium"/>
            <person name="Souciet J.-L."/>
            <person name="Dujon B."/>
            <person name="Gaillardin C."/>
            <person name="Johnston M."/>
            <person name="Baret P.V."/>
            <person name="Cliften P."/>
            <person name="Sherman D.J."/>
            <person name="Weissenbach J."/>
            <person name="Westhof E."/>
            <person name="Wincker P."/>
            <person name="Jubin C."/>
            <person name="Poulain J."/>
            <person name="Barbe V."/>
            <person name="Segurens B."/>
            <person name="Artiguenave F."/>
            <person name="Anthouard V."/>
            <person name="Vacherie B."/>
            <person name="Val M.-E."/>
            <person name="Fulton R.S."/>
            <person name="Minx P."/>
            <person name="Wilson R."/>
            <person name="Durrens P."/>
            <person name="Jean G."/>
            <person name="Marck C."/>
            <person name="Martin T."/>
            <person name="Nikolski M."/>
            <person name="Rolland T."/>
            <person name="Seret M.-L."/>
            <person name="Casaregola S."/>
            <person name="Despons L."/>
            <person name="Fairhead C."/>
            <person name="Fischer G."/>
            <person name="Lafontaine I."/>
            <person name="Leh V."/>
            <person name="Lemaire M."/>
            <person name="de Montigny J."/>
            <person name="Neuveglise C."/>
            <person name="Thierry A."/>
            <person name="Blanc-Lenfle I."/>
            <person name="Bleykasten C."/>
            <person name="Diffels J."/>
            <person name="Fritsch E."/>
            <person name="Frangeul L."/>
            <person name="Goeffon A."/>
            <person name="Jauniaux N."/>
            <person name="Kachouri-Lafond R."/>
            <person name="Payen C."/>
            <person name="Potier S."/>
            <person name="Pribylova L."/>
            <person name="Ozanne C."/>
            <person name="Richard G.-F."/>
            <person name="Sacerdot C."/>
            <person name="Straub M.-L."/>
            <person name="Talla E."/>
        </authorList>
    </citation>
    <scope>NUCLEOTIDE SEQUENCE [LARGE SCALE GENOMIC DNA]</scope>
    <source>
        <strain evidence="9">ATCC 56472 / CBS 6340 / NRRL Y-8284</strain>
    </source>
</reference>
<dbReference type="GO" id="GO:0000956">
    <property type="term" value="P:nuclear-transcribed mRNA catabolic process"/>
    <property type="evidence" value="ECO:0007669"/>
    <property type="project" value="UniProtKB-ARBA"/>
</dbReference>
<dbReference type="RefSeq" id="XP_002555558.1">
    <property type="nucleotide sequence ID" value="XM_002555512.1"/>
</dbReference>
<dbReference type="HOGENOM" id="CLU_060370_0_0_1"/>
<feature type="compositionally biased region" description="Low complexity" evidence="6">
    <location>
        <begin position="58"/>
        <end position="73"/>
    </location>
</feature>
<dbReference type="InParanoid" id="C5DMW0"/>
<dbReference type="InterPro" id="IPR000571">
    <property type="entry name" value="Znf_CCCH"/>
</dbReference>
<dbReference type="Pfam" id="PF00642">
    <property type="entry name" value="zf-CCCH"/>
    <property type="match status" value="2"/>
</dbReference>
<keyword evidence="2" id="KW-0677">Repeat</keyword>
<dbReference type="EMBL" id="CU928171">
    <property type="protein sequence ID" value="CAR25121.1"/>
    <property type="molecule type" value="Genomic_DNA"/>
</dbReference>
<dbReference type="eggNOG" id="KOG1677">
    <property type="taxonomic scope" value="Eukaryota"/>
</dbReference>
<feature type="region of interest" description="Disordered" evidence="6">
    <location>
        <begin position="1"/>
        <end position="27"/>
    </location>
</feature>
<dbReference type="PANTHER" id="PTHR12547">
    <property type="entry name" value="CCCH ZINC FINGER/TIS11-RELATED"/>
    <property type="match status" value="1"/>
</dbReference>
<dbReference type="FunFam" id="4.10.1000.10:FF:000001">
    <property type="entry name" value="zinc finger CCCH domain-containing protein 15-like"/>
    <property type="match status" value="1"/>
</dbReference>
<dbReference type="InterPro" id="IPR045877">
    <property type="entry name" value="ZFP36-like"/>
</dbReference>
<dbReference type="InterPro" id="IPR036855">
    <property type="entry name" value="Znf_CCCH_sf"/>
</dbReference>
<dbReference type="GO" id="GO:0008270">
    <property type="term" value="F:zinc ion binding"/>
    <property type="evidence" value="ECO:0007669"/>
    <property type="project" value="UniProtKB-KW"/>
</dbReference>
<feature type="region of interest" description="Disordered" evidence="6">
    <location>
        <begin position="50"/>
        <end position="73"/>
    </location>
</feature>
<evidence type="ECO:0000259" key="7">
    <source>
        <dbReference type="PROSITE" id="PS50103"/>
    </source>
</evidence>
<keyword evidence="4 5" id="KW-0862">Zinc</keyword>
<feature type="domain" description="C3H1-type" evidence="7">
    <location>
        <begin position="214"/>
        <end position="242"/>
    </location>
</feature>
<feature type="region of interest" description="Disordered" evidence="6">
    <location>
        <begin position="145"/>
        <end position="170"/>
    </location>
</feature>
<keyword evidence="3 5" id="KW-0863">Zinc-finger</keyword>
<dbReference type="PANTHER" id="PTHR12547:SF18">
    <property type="entry name" value="PROTEIN TIS11"/>
    <property type="match status" value="1"/>
</dbReference>
<name>C5DMW0_LACTC</name>
<evidence type="ECO:0000256" key="3">
    <source>
        <dbReference type="ARBA" id="ARBA00022771"/>
    </source>
</evidence>